<dbReference type="PIRSF" id="PIRSF004749">
    <property type="entry name" value="Pep_def"/>
    <property type="match status" value="1"/>
</dbReference>
<keyword evidence="6" id="KW-1185">Reference proteome</keyword>
<proteinExistence type="inferred from homology"/>
<dbReference type="PANTHER" id="PTHR10458:SF22">
    <property type="entry name" value="PEPTIDE DEFORMYLASE"/>
    <property type="match status" value="1"/>
</dbReference>
<sequence length="187" mass="21374">MILPIYTYGQPVLRKVAEDIPADYPGLQDLLKDMYETLTESDGVGLAAPQIGKPIRVVVIDLDVLSDDLPEYKGFRKAYINAHILEYDETKTDSMEEGCLSIPAIHEKVTRPTRIRVSYLDEQFQPHDEWVEGYLARVMQHEFDHLEGKVFIDRISPLRKQLIKGKVRALLQGRFRCGYKVKAAVKG</sequence>
<dbReference type="SUPFAM" id="SSF56420">
    <property type="entry name" value="Peptide deformylase"/>
    <property type="match status" value="1"/>
</dbReference>
<dbReference type="Pfam" id="PF01327">
    <property type="entry name" value="Pep_deformylase"/>
    <property type="match status" value="1"/>
</dbReference>
<keyword evidence="4" id="KW-0648">Protein biosynthesis</keyword>
<dbReference type="EC" id="3.5.1.88" evidence="4"/>
<gene>
    <name evidence="4" type="primary">def</name>
    <name evidence="5" type="ORF">HPS56_03090</name>
</gene>
<evidence type="ECO:0000256" key="3">
    <source>
        <dbReference type="ARBA" id="ARBA00022801"/>
    </source>
</evidence>
<protein>
    <recommendedName>
        <fullName evidence="4">Peptide deformylase</fullName>
        <shortName evidence="4">PDF</shortName>
        <ecNumber evidence="4">3.5.1.88</ecNumber>
    </recommendedName>
    <alternativeName>
        <fullName evidence="4">Polypeptide deformylase</fullName>
    </alternativeName>
</protein>
<comment type="catalytic activity">
    <reaction evidence="4">
        <text>N-terminal N-formyl-L-methionyl-[peptide] + H2O = N-terminal L-methionyl-[peptide] + formate</text>
        <dbReference type="Rhea" id="RHEA:24420"/>
        <dbReference type="Rhea" id="RHEA-COMP:10639"/>
        <dbReference type="Rhea" id="RHEA-COMP:10640"/>
        <dbReference type="ChEBI" id="CHEBI:15377"/>
        <dbReference type="ChEBI" id="CHEBI:15740"/>
        <dbReference type="ChEBI" id="CHEBI:49298"/>
        <dbReference type="ChEBI" id="CHEBI:64731"/>
        <dbReference type="EC" id="3.5.1.88"/>
    </reaction>
</comment>
<evidence type="ECO:0000313" key="6">
    <source>
        <dbReference type="Proteomes" id="UP000714420"/>
    </source>
</evidence>
<keyword evidence="4" id="KW-0408">Iron</keyword>
<dbReference type="GO" id="GO:0042586">
    <property type="term" value="F:peptide deformylase activity"/>
    <property type="evidence" value="ECO:0007669"/>
    <property type="project" value="UniProtKB-EC"/>
</dbReference>
<keyword evidence="2 4" id="KW-0479">Metal-binding</keyword>
<dbReference type="RefSeq" id="WP_172273673.1">
    <property type="nucleotide sequence ID" value="NZ_CASGMU010000002.1"/>
</dbReference>
<dbReference type="InterPro" id="IPR023635">
    <property type="entry name" value="Peptide_deformylase"/>
</dbReference>
<comment type="cofactor">
    <cofactor evidence="4">
        <name>Fe(2+)</name>
        <dbReference type="ChEBI" id="CHEBI:29033"/>
    </cofactor>
    <text evidence="4">Binds 1 Fe(2+) ion.</text>
</comment>
<dbReference type="Gene3D" id="3.90.45.10">
    <property type="entry name" value="Peptide deformylase"/>
    <property type="match status" value="1"/>
</dbReference>
<dbReference type="PANTHER" id="PTHR10458">
    <property type="entry name" value="PEPTIDE DEFORMYLASE"/>
    <property type="match status" value="1"/>
</dbReference>
<accession>A0ABX2AJN1</accession>
<feature type="active site" evidence="4">
    <location>
        <position position="142"/>
    </location>
</feature>
<feature type="binding site" evidence="4">
    <location>
        <position position="99"/>
    </location>
    <ligand>
        <name>Fe cation</name>
        <dbReference type="ChEBI" id="CHEBI:24875"/>
    </ligand>
</feature>
<reference evidence="5 6" key="1">
    <citation type="submission" date="2020-05" db="EMBL/GenBank/DDBJ databases">
        <title>Distinct polysaccharide utilization as determinants for interspecies competition between intestinal Prevotella spp.</title>
        <authorList>
            <person name="Galvez E.J.C."/>
            <person name="Iljazovic A."/>
            <person name="Strowig T."/>
        </authorList>
    </citation>
    <scope>NUCLEOTIDE SEQUENCE [LARGE SCALE GENOMIC DNA]</scope>
    <source>
        <strain evidence="5 6">PMUR</strain>
    </source>
</reference>
<organism evidence="5 6">
    <name type="scientific">Xylanibacter muris</name>
    <dbReference type="NCBI Taxonomy" id="2736290"/>
    <lineage>
        <taxon>Bacteria</taxon>
        <taxon>Pseudomonadati</taxon>
        <taxon>Bacteroidota</taxon>
        <taxon>Bacteroidia</taxon>
        <taxon>Bacteroidales</taxon>
        <taxon>Prevotellaceae</taxon>
        <taxon>Xylanibacter</taxon>
    </lineage>
</organism>
<comment type="caution">
    <text evidence="5">The sequence shown here is derived from an EMBL/GenBank/DDBJ whole genome shotgun (WGS) entry which is preliminary data.</text>
</comment>
<comment type="function">
    <text evidence="4">Removes the formyl group from the N-terminal Met of newly synthesized proteins. Requires at least a dipeptide for an efficient rate of reaction. N-terminal L-methionine is a prerequisite for activity but the enzyme has broad specificity at other positions.</text>
</comment>
<dbReference type="Proteomes" id="UP000714420">
    <property type="component" value="Unassembled WGS sequence"/>
</dbReference>
<dbReference type="HAMAP" id="MF_00163">
    <property type="entry name" value="Pep_deformylase"/>
    <property type="match status" value="1"/>
</dbReference>
<dbReference type="EMBL" id="JABKKF010000002">
    <property type="protein sequence ID" value="NPD91343.1"/>
    <property type="molecule type" value="Genomic_DNA"/>
</dbReference>
<evidence type="ECO:0000313" key="5">
    <source>
        <dbReference type="EMBL" id="NPD91343.1"/>
    </source>
</evidence>
<name>A0ABX2AJN1_9BACT</name>
<feature type="binding site" evidence="4">
    <location>
        <position position="141"/>
    </location>
    <ligand>
        <name>Fe cation</name>
        <dbReference type="ChEBI" id="CHEBI:24875"/>
    </ligand>
</feature>
<evidence type="ECO:0000256" key="4">
    <source>
        <dbReference type="HAMAP-Rule" id="MF_00163"/>
    </source>
</evidence>
<dbReference type="InterPro" id="IPR036821">
    <property type="entry name" value="Peptide_deformylase_sf"/>
</dbReference>
<evidence type="ECO:0000256" key="2">
    <source>
        <dbReference type="ARBA" id="ARBA00022723"/>
    </source>
</evidence>
<feature type="binding site" evidence="4">
    <location>
        <position position="145"/>
    </location>
    <ligand>
        <name>Fe cation</name>
        <dbReference type="ChEBI" id="CHEBI:24875"/>
    </ligand>
</feature>
<dbReference type="NCBIfam" id="TIGR00079">
    <property type="entry name" value="pept_deformyl"/>
    <property type="match status" value="1"/>
</dbReference>
<dbReference type="CDD" id="cd00487">
    <property type="entry name" value="Pep_deformylase"/>
    <property type="match status" value="1"/>
</dbReference>
<keyword evidence="3 4" id="KW-0378">Hydrolase</keyword>
<evidence type="ECO:0000256" key="1">
    <source>
        <dbReference type="ARBA" id="ARBA00010759"/>
    </source>
</evidence>
<dbReference type="PRINTS" id="PR01576">
    <property type="entry name" value="PDEFORMYLASE"/>
</dbReference>
<comment type="similarity">
    <text evidence="1 4">Belongs to the polypeptide deformylase family.</text>
</comment>
<dbReference type="NCBIfam" id="NF001159">
    <property type="entry name" value="PRK00150.1-3"/>
    <property type="match status" value="1"/>
</dbReference>